<evidence type="ECO:0000313" key="3">
    <source>
        <dbReference type="Proteomes" id="UP000657931"/>
    </source>
</evidence>
<name>A0ABR8QQ01_9BACI</name>
<dbReference type="Proteomes" id="UP000657931">
    <property type="component" value="Unassembled WGS sequence"/>
</dbReference>
<comment type="caution">
    <text evidence="2">The sequence shown here is derived from an EMBL/GenBank/DDBJ whole genome shotgun (WGS) entry which is preliminary data.</text>
</comment>
<gene>
    <name evidence="2" type="ORF">H9655_11350</name>
</gene>
<keyword evidence="1" id="KW-0812">Transmembrane</keyword>
<keyword evidence="1" id="KW-0472">Membrane</keyword>
<feature type="transmembrane region" description="Helical" evidence="1">
    <location>
        <begin position="138"/>
        <end position="158"/>
    </location>
</feature>
<reference evidence="2 3" key="1">
    <citation type="submission" date="2020-08" db="EMBL/GenBank/DDBJ databases">
        <title>A Genomic Blueprint of the Chicken Gut Microbiome.</title>
        <authorList>
            <person name="Gilroy R."/>
            <person name="Ravi A."/>
            <person name="Getino M."/>
            <person name="Pursley I."/>
            <person name="Horton D.L."/>
            <person name="Alikhan N.-F."/>
            <person name="Baker D."/>
            <person name="Gharbi K."/>
            <person name="Hall N."/>
            <person name="Watson M."/>
            <person name="Adriaenssens E.M."/>
            <person name="Foster-Nyarko E."/>
            <person name="Jarju S."/>
            <person name="Secka A."/>
            <person name="Antonio M."/>
            <person name="Oren A."/>
            <person name="Chaudhuri R."/>
            <person name="La Ragione R.M."/>
            <person name="Hildebrand F."/>
            <person name="Pallen M.J."/>
        </authorList>
    </citation>
    <scope>NUCLEOTIDE SEQUENCE [LARGE SCALE GENOMIC DNA]</scope>
    <source>
        <strain evidence="2 3">Sa5YUA1</strain>
    </source>
</reference>
<evidence type="ECO:0000256" key="1">
    <source>
        <dbReference type="SAM" id="Phobius"/>
    </source>
</evidence>
<evidence type="ECO:0000313" key="2">
    <source>
        <dbReference type="EMBL" id="MBD7937620.1"/>
    </source>
</evidence>
<proteinExistence type="predicted"/>
<keyword evidence="1" id="KW-1133">Transmembrane helix</keyword>
<protein>
    <submittedName>
        <fullName evidence="2">Bacteriochlorophyll 4-vinyl reductase</fullName>
    </submittedName>
</protein>
<dbReference type="EMBL" id="JACSQT010000004">
    <property type="protein sequence ID" value="MBD7937620.1"/>
    <property type="molecule type" value="Genomic_DNA"/>
</dbReference>
<feature type="transmembrane region" description="Helical" evidence="1">
    <location>
        <begin position="207"/>
        <end position="224"/>
    </location>
</feature>
<organism evidence="2 3">
    <name type="scientific">Cytobacillus stercorigallinarum</name>
    <dbReference type="NCBI Taxonomy" id="2762240"/>
    <lineage>
        <taxon>Bacteria</taxon>
        <taxon>Bacillati</taxon>
        <taxon>Bacillota</taxon>
        <taxon>Bacilli</taxon>
        <taxon>Bacillales</taxon>
        <taxon>Bacillaceae</taxon>
        <taxon>Cytobacillus</taxon>
    </lineage>
</organism>
<sequence>MANNGESTNVELIIANALKMPGVKVNRKEFLVKTFGDKLSSDMIPILIDKGPQEVGIAADKINRMAKSLVNKRTLQSSGTSFAAGLPGGWAMAATIPADTLQFFGVALRLSQELAYMFGYRDFWDDDELDLERVRSELILFLGVMFGVGGAASTLKVISSKMAQQALKRLPQKALTKTFYYPIVKKIAALIGVKMTKDTFAKGVSKVIPVIGGVVSGGLTYSSMTKMGNRLRNTMYDSLNYSTKEFQKDMDEIKREMPDIIDIEFEEIDEQIIDHSDKDNDQDKDQHE</sequence>
<accession>A0ABR8QQ01</accession>
<dbReference type="RefSeq" id="WP_191813968.1">
    <property type="nucleotide sequence ID" value="NZ_JACSQT010000004.1"/>
</dbReference>
<keyword evidence="3" id="KW-1185">Reference proteome</keyword>